<evidence type="ECO:0000313" key="6">
    <source>
        <dbReference type="Proteomes" id="UP001610446"/>
    </source>
</evidence>
<keyword evidence="6" id="KW-1185">Reference proteome</keyword>
<evidence type="ECO:0000259" key="4">
    <source>
        <dbReference type="Pfam" id="PF10374"/>
    </source>
</evidence>
<reference evidence="5 6" key="1">
    <citation type="submission" date="2024-07" db="EMBL/GenBank/DDBJ databases">
        <title>Section-level genome sequencing and comparative genomics of Aspergillus sections Usti and Cavernicolus.</title>
        <authorList>
            <consortium name="Lawrence Berkeley National Laboratory"/>
            <person name="Nybo J.L."/>
            <person name="Vesth T.C."/>
            <person name="Theobald S."/>
            <person name="Frisvad J.C."/>
            <person name="Larsen T.O."/>
            <person name="Kjaerboelling I."/>
            <person name="Rothschild-Mancinelli K."/>
            <person name="Lyhne E.K."/>
            <person name="Kogle M.E."/>
            <person name="Barry K."/>
            <person name="Clum A."/>
            <person name="Na H."/>
            <person name="Ledsgaard L."/>
            <person name="Lin J."/>
            <person name="Lipzen A."/>
            <person name="Kuo A."/>
            <person name="Riley R."/>
            <person name="Mondo S."/>
            <person name="Labutti K."/>
            <person name="Haridas S."/>
            <person name="Pangalinan J."/>
            <person name="Salamov A.A."/>
            <person name="Simmons B.A."/>
            <person name="Magnuson J.K."/>
            <person name="Chen J."/>
            <person name="Drula E."/>
            <person name="Henrissat B."/>
            <person name="Wiebenga A."/>
            <person name="Lubbers R.J."/>
            <person name="Gomes A.C."/>
            <person name="Makela M.R."/>
            <person name="Stajich J."/>
            <person name="Grigoriev I.V."/>
            <person name="Mortensen U.H."/>
            <person name="De Vries R.P."/>
            <person name="Baker S.E."/>
            <person name="Andersen M.R."/>
        </authorList>
    </citation>
    <scope>NUCLEOTIDE SEQUENCE [LARGE SCALE GENOMIC DNA]</scope>
    <source>
        <strain evidence="5 6">CBS 123904</strain>
    </source>
</reference>
<comment type="caution">
    <text evidence="5">The sequence shown here is derived from an EMBL/GenBank/DDBJ whole genome shotgun (WGS) entry which is preliminary data.</text>
</comment>
<evidence type="ECO:0000313" key="5">
    <source>
        <dbReference type="EMBL" id="KAL2852912.1"/>
    </source>
</evidence>
<feature type="compositionally biased region" description="Polar residues" evidence="2">
    <location>
        <begin position="787"/>
        <end position="797"/>
    </location>
</feature>
<dbReference type="Proteomes" id="UP001610446">
    <property type="component" value="Unassembled WGS sequence"/>
</dbReference>
<dbReference type="Pfam" id="PF10373">
    <property type="entry name" value="EST1_DNA_bind"/>
    <property type="match status" value="1"/>
</dbReference>
<dbReference type="PANTHER" id="PTHR15696:SF36">
    <property type="entry name" value="NONSENSE-MEDIATED MRNA DECAY FACTOR"/>
    <property type="match status" value="1"/>
</dbReference>
<feature type="domain" description="DNA/RNA-binding" evidence="3">
    <location>
        <begin position="190"/>
        <end position="465"/>
    </location>
</feature>
<dbReference type="EMBL" id="JBFXLU010000022">
    <property type="protein sequence ID" value="KAL2852912.1"/>
    <property type="molecule type" value="Genomic_DNA"/>
</dbReference>
<keyword evidence="1" id="KW-0539">Nucleus</keyword>
<keyword evidence="1" id="KW-0866">Nonsense-mediated mRNA decay</keyword>
<dbReference type="InterPro" id="IPR045153">
    <property type="entry name" value="Est1/Ebs1-like"/>
</dbReference>
<protein>
    <recommendedName>
        <fullName evidence="1">Nonsense-mediated mRNA decay factor</fullName>
    </recommendedName>
</protein>
<feature type="region of interest" description="Disordered" evidence="2">
    <location>
        <begin position="833"/>
        <end position="860"/>
    </location>
</feature>
<feature type="domain" description="Telomerase activating protein Est1-like N-terminal" evidence="4">
    <location>
        <begin position="59"/>
        <end position="178"/>
    </location>
</feature>
<name>A0ABR4KNS7_9EURO</name>
<gene>
    <name evidence="5" type="ORF">BJY01DRAFT_259510</name>
</gene>
<evidence type="ECO:0000259" key="3">
    <source>
        <dbReference type="Pfam" id="PF10373"/>
    </source>
</evidence>
<comment type="function">
    <text evidence="1">Plays a role in nonsense-mediated mRNA decay.</text>
</comment>
<dbReference type="SUPFAM" id="SSF48452">
    <property type="entry name" value="TPR-like"/>
    <property type="match status" value="1"/>
</dbReference>
<comment type="subcellular location">
    <subcellularLocation>
        <location evidence="1">Nucleus</location>
    </subcellularLocation>
</comment>
<evidence type="ECO:0000256" key="1">
    <source>
        <dbReference type="RuleBase" id="RU369098"/>
    </source>
</evidence>
<sequence length="860" mass="95785">MASAFQNAWQSALEVEKKLLKSLADKEPTFAEISHHTSTLRSACQNAILQDYETARSIDVESRLWDAHLKINTRFRKLLSRFREDNGKKKKPVERRKIEKHYLEFIKSSQRFYRGYIQQLASHFGGVLELEKVARKFSFDNLSAEPPVKPSESLRKLILASCHATLIRLGDLSRYRETELVTKDRNWGPAIGYYDLATAIYPTSGASHNQLAVIALADANHLRATYHLYRALVAQEPYPAAKGNLEIEFRKVMSLWAKRELIVPEDAGIPGRALAPWFVYLHAQCYRGVDFPEHDELENEVLNQLAVDLKERSLEGTLQKFCLINIAAEDFSRTRSDGDSVSNARLFFQRINVKTFFTLLQILLAEVERFAVEDAKVGADKVTVVARRILPALRNYSSWLLTVNHHLVAYNENDTPLAVQVIEFWKIYANTLTLLASTFDVINLPEVDYLLEEDEETLCFQPLSKSVTNRRYLDVHDQQKPRMNDPGIERSHPNIEMLYRIREFVIDGLDLVVGNKIPIALVDDEDKKTFIYKEDGLPSQFFASPSGHHHTLSSASIEREDIQQVRQEAINADSRSAFDGSQSASISMSTNMHGIVEGVERLVESDTYENAPLVPDQLSFTSSANNQQQRAISAQFFDPDVNATRQTLIAPPGLGPPNTANQSASLSRIPSSQSYTPRPALPGIMPSIWNTAFSPEAGNASSPRTPPGLRPPMALRSANSPSYQQGAEDLTNDLMLRQGLLAQSQLQGNPLNGHGAISPWLGAPGSAMHHQHSPSSPWERDSFAPNPFSQQQLQQPASFDLPSQPMSSGLVNASWANNAFLASTMSSGVGFQSPGFGNSRKPQSAQFGAIGQSPRLGHGG</sequence>
<feature type="region of interest" description="Disordered" evidence="2">
    <location>
        <begin position="695"/>
        <end position="725"/>
    </location>
</feature>
<dbReference type="PANTHER" id="PTHR15696">
    <property type="entry name" value="SMG-7 SUPPRESSOR WITH MORPHOLOGICAL EFFECT ON GENITALIA PROTEIN 7"/>
    <property type="match status" value="1"/>
</dbReference>
<accession>A0ABR4KNS7</accession>
<evidence type="ECO:0000256" key="2">
    <source>
        <dbReference type="SAM" id="MobiDB-lite"/>
    </source>
</evidence>
<feature type="region of interest" description="Disordered" evidence="2">
    <location>
        <begin position="753"/>
        <end position="805"/>
    </location>
</feature>
<feature type="compositionally biased region" description="Polar residues" evidence="2">
    <location>
        <begin position="658"/>
        <end position="674"/>
    </location>
</feature>
<dbReference type="InterPro" id="IPR011990">
    <property type="entry name" value="TPR-like_helical_dom_sf"/>
</dbReference>
<dbReference type="Pfam" id="PF10374">
    <property type="entry name" value="EST1"/>
    <property type="match status" value="1"/>
</dbReference>
<organism evidence="5 6">
    <name type="scientific">Aspergillus pseudoustus</name>
    <dbReference type="NCBI Taxonomy" id="1810923"/>
    <lineage>
        <taxon>Eukaryota</taxon>
        <taxon>Fungi</taxon>
        <taxon>Dikarya</taxon>
        <taxon>Ascomycota</taxon>
        <taxon>Pezizomycotina</taxon>
        <taxon>Eurotiomycetes</taxon>
        <taxon>Eurotiomycetidae</taxon>
        <taxon>Eurotiales</taxon>
        <taxon>Aspergillaceae</taxon>
        <taxon>Aspergillus</taxon>
        <taxon>Aspergillus subgen. Nidulantes</taxon>
    </lineage>
</organism>
<feature type="region of interest" description="Disordered" evidence="2">
    <location>
        <begin position="646"/>
        <end position="674"/>
    </location>
</feature>
<dbReference type="InterPro" id="IPR019458">
    <property type="entry name" value="Est1-like_N"/>
</dbReference>
<dbReference type="Gene3D" id="1.25.40.10">
    <property type="entry name" value="Tetratricopeptide repeat domain"/>
    <property type="match status" value="1"/>
</dbReference>
<proteinExistence type="predicted"/>
<dbReference type="InterPro" id="IPR018834">
    <property type="entry name" value="DNA/RNA-bd_Est1-type"/>
</dbReference>